<dbReference type="GO" id="GO:0003908">
    <property type="term" value="F:methylated-DNA-[protein]-cysteine S-methyltransferase activity"/>
    <property type="evidence" value="ECO:0007669"/>
    <property type="project" value="UniProtKB-EC"/>
</dbReference>
<dbReference type="HOGENOM" id="CLU_000445_52_2_9"/>
<keyword evidence="7" id="KW-0234">DNA repair</keyword>
<organism evidence="10 11">
    <name type="scientific">Acetivibrio clariflavus (strain DSM 19732 / NBRC 101661 / EBR45)</name>
    <name type="common">Clostridium clariflavum</name>
    <dbReference type="NCBI Taxonomy" id="720554"/>
    <lineage>
        <taxon>Bacteria</taxon>
        <taxon>Bacillati</taxon>
        <taxon>Bacillota</taxon>
        <taxon>Clostridia</taxon>
        <taxon>Eubacteriales</taxon>
        <taxon>Oscillospiraceae</taxon>
        <taxon>Acetivibrio</taxon>
    </lineage>
</organism>
<evidence type="ECO:0000256" key="2">
    <source>
        <dbReference type="ARBA" id="ARBA00008711"/>
    </source>
</evidence>
<keyword evidence="5 10" id="KW-0808">Transferase</keyword>
<protein>
    <recommendedName>
        <fullName evidence="3">methylated-DNA--[protein]-cysteine S-methyltransferase</fullName>
        <ecNumber evidence="3">2.1.1.63</ecNumber>
    </recommendedName>
</protein>
<sequence length="179" mass="20149">MTYKYYYKTPDGFSDLLMTSDGEYLTGLWFEGSRGLSKNFADYEEKLLSVFEDTVEWLDIYFSGKNPDFIPKYKIENLTDFRREVIDMLLEIPFGETKTYGEIAKVIAKKRGMAKMSSRAVGGAVGWNPICIIIPCHRVVGANSSLTGYGGGINNKVALLRHENNDMSKFTIPKKGTAL</sequence>
<evidence type="ECO:0000313" key="11">
    <source>
        <dbReference type="Proteomes" id="UP000005435"/>
    </source>
</evidence>
<reference evidence="11" key="1">
    <citation type="submission" date="2011-12" db="EMBL/GenBank/DDBJ databases">
        <title>Complete sequence of Clostridium clariflavum DSM 19732.</title>
        <authorList>
            <consortium name="US DOE Joint Genome Institute"/>
            <person name="Lucas S."/>
            <person name="Han J."/>
            <person name="Lapidus A."/>
            <person name="Cheng J.-F."/>
            <person name="Goodwin L."/>
            <person name="Pitluck S."/>
            <person name="Peters L."/>
            <person name="Teshima H."/>
            <person name="Detter J.C."/>
            <person name="Han C."/>
            <person name="Tapia R."/>
            <person name="Land M."/>
            <person name="Hauser L."/>
            <person name="Kyrpides N."/>
            <person name="Ivanova N."/>
            <person name="Pagani I."/>
            <person name="Kitzmiller T."/>
            <person name="Lynd L."/>
            <person name="Izquierdo J."/>
            <person name="Woyke T."/>
        </authorList>
    </citation>
    <scope>NUCLEOTIDE SEQUENCE [LARGE SCALE GENOMIC DNA]</scope>
    <source>
        <strain evidence="11">DSM 19732 / NBRC 101661 / EBR45</strain>
    </source>
</reference>
<feature type="domain" description="Methylated-DNA-[protein]-cysteine S-methyltransferase DNA binding" evidence="9">
    <location>
        <begin position="80"/>
        <end position="164"/>
    </location>
</feature>
<evidence type="ECO:0000256" key="7">
    <source>
        <dbReference type="ARBA" id="ARBA00023204"/>
    </source>
</evidence>
<evidence type="ECO:0000256" key="6">
    <source>
        <dbReference type="ARBA" id="ARBA00022763"/>
    </source>
</evidence>
<dbReference type="GO" id="GO:0006281">
    <property type="term" value="P:DNA repair"/>
    <property type="evidence" value="ECO:0007669"/>
    <property type="project" value="UniProtKB-KW"/>
</dbReference>
<dbReference type="SUPFAM" id="SSF46767">
    <property type="entry name" value="Methylated DNA-protein cysteine methyltransferase, C-terminal domain"/>
    <property type="match status" value="1"/>
</dbReference>
<proteinExistence type="inferred from homology"/>
<dbReference type="InterPro" id="IPR001497">
    <property type="entry name" value="MethylDNA_cys_MeTrfase_AS"/>
</dbReference>
<gene>
    <name evidence="10" type="ordered locus">Clocl_3771</name>
</gene>
<keyword evidence="4 10" id="KW-0489">Methyltransferase</keyword>
<dbReference type="InterPro" id="IPR036217">
    <property type="entry name" value="MethylDNA_cys_MeTrfase_DNAb"/>
</dbReference>
<dbReference type="STRING" id="720554.Clocl_3771"/>
<dbReference type="InterPro" id="IPR036388">
    <property type="entry name" value="WH-like_DNA-bd_sf"/>
</dbReference>
<evidence type="ECO:0000256" key="5">
    <source>
        <dbReference type="ARBA" id="ARBA00022679"/>
    </source>
</evidence>
<dbReference type="FunFam" id="1.10.10.10:FF:000214">
    <property type="entry name" value="Methylated-DNA--protein-cysteine methyltransferase"/>
    <property type="match status" value="1"/>
</dbReference>
<dbReference type="eggNOG" id="COG0350">
    <property type="taxonomic scope" value="Bacteria"/>
</dbReference>
<evidence type="ECO:0000313" key="10">
    <source>
        <dbReference type="EMBL" id="AEV70224.1"/>
    </source>
</evidence>
<accession>G8M0Y1</accession>
<dbReference type="RefSeq" id="WP_014256732.1">
    <property type="nucleotide sequence ID" value="NC_016627.1"/>
</dbReference>
<dbReference type="AlphaFoldDB" id="G8M0Y1"/>
<comment type="similarity">
    <text evidence="2">Belongs to the MGMT family.</text>
</comment>
<evidence type="ECO:0000256" key="4">
    <source>
        <dbReference type="ARBA" id="ARBA00022603"/>
    </source>
</evidence>
<evidence type="ECO:0000256" key="1">
    <source>
        <dbReference type="ARBA" id="ARBA00001286"/>
    </source>
</evidence>
<dbReference type="EC" id="2.1.1.63" evidence="3"/>
<dbReference type="Pfam" id="PF01035">
    <property type="entry name" value="DNA_binding_1"/>
    <property type="match status" value="1"/>
</dbReference>
<dbReference type="PANTHER" id="PTHR10815:SF5">
    <property type="entry name" value="METHYLATED-DNA--PROTEIN-CYSTEINE METHYLTRANSFERASE"/>
    <property type="match status" value="1"/>
</dbReference>
<comment type="catalytic activity">
    <reaction evidence="1">
        <text>a 4-O-methyl-thymidine in DNA + L-cysteinyl-[protein] = a thymidine in DNA + S-methyl-L-cysteinyl-[protein]</text>
        <dbReference type="Rhea" id="RHEA:53428"/>
        <dbReference type="Rhea" id="RHEA-COMP:10131"/>
        <dbReference type="Rhea" id="RHEA-COMP:10132"/>
        <dbReference type="Rhea" id="RHEA-COMP:13555"/>
        <dbReference type="Rhea" id="RHEA-COMP:13556"/>
        <dbReference type="ChEBI" id="CHEBI:29950"/>
        <dbReference type="ChEBI" id="CHEBI:82612"/>
        <dbReference type="ChEBI" id="CHEBI:137386"/>
        <dbReference type="ChEBI" id="CHEBI:137387"/>
        <dbReference type="EC" id="2.1.1.63"/>
    </reaction>
</comment>
<keyword evidence="11" id="KW-1185">Reference proteome</keyword>
<dbReference type="PROSITE" id="PS00374">
    <property type="entry name" value="MGMT"/>
    <property type="match status" value="1"/>
</dbReference>
<dbReference type="InterPro" id="IPR036631">
    <property type="entry name" value="MGMT_N_sf"/>
</dbReference>
<evidence type="ECO:0000256" key="3">
    <source>
        <dbReference type="ARBA" id="ARBA00011918"/>
    </source>
</evidence>
<dbReference type="Gene3D" id="1.10.10.10">
    <property type="entry name" value="Winged helix-like DNA-binding domain superfamily/Winged helix DNA-binding domain"/>
    <property type="match status" value="1"/>
</dbReference>
<dbReference type="KEGG" id="ccl:Clocl_3771"/>
<keyword evidence="6" id="KW-0227">DNA damage</keyword>
<dbReference type="Proteomes" id="UP000005435">
    <property type="component" value="Chromosome"/>
</dbReference>
<dbReference type="EMBL" id="CP003065">
    <property type="protein sequence ID" value="AEV70224.1"/>
    <property type="molecule type" value="Genomic_DNA"/>
</dbReference>
<dbReference type="CDD" id="cd06445">
    <property type="entry name" value="ATase"/>
    <property type="match status" value="1"/>
</dbReference>
<dbReference type="OrthoDB" id="9802228at2"/>
<dbReference type="GO" id="GO:0032259">
    <property type="term" value="P:methylation"/>
    <property type="evidence" value="ECO:0007669"/>
    <property type="project" value="UniProtKB-KW"/>
</dbReference>
<dbReference type="NCBIfam" id="TIGR00589">
    <property type="entry name" value="ogt"/>
    <property type="match status" value="1"/>
</dbReference>
<reference evidence="10 11" key="2">
    <citation type="journal article" date="2012" name="Stand. Genomic Sci.">
        <title>Complete Genome Sequence of Clostridium clariflavum DSM 19732.</title>
        <authorList>
            <person name="Izquierdo J.A."/>
            <person name="Goodwin L."/>
            <person name="Davenport K.W."/>
            <person name="Teshima H."/>
            <person name="Bruce D."/>
            <person name="Detter C."/>
            <person name="Tapia R."/>
            <person name="Han S."/>
            <person name="Land M."/>
            <person name="Hauser L."/>
            <person name="Jeffries C.D."/>
            <person name="Han J."/>
            <person name="Pitluck S."/>
            <person name="Nolan M."/>
            <person name="Chen A."/>
            <person name="Huntemann M."/>
            <person name="Mavromatis K."/>
            <person name="Mikhailova N."/>
            <person name="Liolios K."/>
            <person name="Woyke T."/>
            <person name="Lynd L.R."/>
        </authorList>
    </citation>
    <scope>NUCLEOTIDE SEQUENCE [LARGE SCALE GENOMIC DNA]</scope>
    <source>
        <strain evidence="11">DSM 19732 / NBRC 101661 / EBR45</strain>
    </source>
</reference>
<comment type="catalytic activity">
    <reaction evidence="8">
        <text>a 6-O-methyl-2'-deoxyguanosine in DNA + L-cysteinyl-[protein] = S-methyl-L-cysteinyl-[protein] + a 2'-deoxyguanosine in DNA</text>
        <dbReference type="Rhea" id="RHEA:24000"/>
        <dbReference type="Rhea" id="RHEA-COMP:10131"/>
        <dbReference type="Rhea" id="RHEA-COMP:10132"/>
        <dbReference type="Rhea" id="RHEA-COMP:11367"/>
        <dbReference type="Rhea" id="RHEA-COMP:11368"/>
        <dbReference type="ChEBI" id="CHEBI:29950"/>
        <dbReference type="ChEBI" id="CHEBI:82612"/>
        <dbReference type="ChEBI" id="CHEBI:85445"/>
        <dbReference type="ChEBI" id="CHEBI:85448"/>
        <dbReference type="EC" id="2.1.1.63"/>
    </reaction>
</comment>
<evidence type="ECO:0000256" key="8">
    <source>
        <dbReference type="ARBA" id="ARBA00049348"/>
    </source>
</evidence>
<dbReference type="PANTHER" id="PTHR10815">
    <property type="entry name" value="METHYLATED-DNA--PROTEIN-CYSTEINE METHYLTRANSFERASE"/>
    <property type="match status" value="1"/>
</dbReference>
<dbReference type="InterPro" id="IPR014048">
    <property type="entry name" value="MethylDNA_cys_MeTrfase_DNA-bd"/>
</dbReference>
<dbReference type="SUPFAM" id="SSF53155">
    <property type="entry name" value="Methylated DNA-protein cysteine methyltransferase domain"/>
    <property type="match status" value="1"/>
</dbReference>
<name>G8M0Y1_ACECE</name>
<dbReference type="Gene3D" id="3.30.160.70">
    <property type="entry name" value="Methylated DNA-protein cysteine methyltransferase domain"/>
    <property type="match status" value="1"/>
</dbReference>
<evidence type="ECO:0000259" key="9">
    <source>
        <dbReference type="Pfam" id="PF01035"/>
    </source>
</evidence>